<dbReference type="AlphaFoldDB" id="A0A2U2N8Q9"/>
<dbReference type="RefSeq" id="WP_109057044.1">
    <property type="nucleotide sequence ID" value="NZ_QFFM01000012.1"/>
</dbReference>
<keyword evidence="1" id="KW-0472">Membrane</keyword>
<proteinExistence type="predicted"/>
<keyword evidence="1" id="KW-0812">Transmembrane</keyword>
<dbReference type="OrthoDB" id="3233345at2"/>
<keyword evidence="3" id="KW-1185">Reference proteome</keyword>
<organism evidence="2 3">
    <name type="scientific">Bifidobacterium callitrichidarum</name>
    <dbReference type="NCBI Taxonomy" id="2052941"/>
    <lineage>
        <taxon>Bacteria</taxon>
        <taxon>Bacillati</taxon>
        <taxon>Actinomycetota</taxon>
        <taxon>Actinomycetes</taxon>
        <taxon>Bifidobacteriales</taxon>
        <taxon>Bifidobacteriaceae</taxon>
        <taxon>Bifidobacterium</taxon>
    </lineage>
</organism>
<protein>
    <submittedName>
        <fullName evidence="2">Uncharacterized protein</fullName>
    </submittedName>
</protein>
<evidence type="ECO:0000313" key="3">
    <source>
        <dbReference type="Proteomes" id="UP000245876"/>
    </source>
</evidence>
<dbReference type="Proteomes" id="UP000245876">
    <property type="component" value="Unassembled WGS sequence"/>
</dbReference>
<comment type="caution">
    <text evidence="2">The sequence shown here is derived from an EMBL/GenBank/DDBJ whole genome shotgun (WGS) entry which is preliminary data.</text>
</comment>
<reference evidence="2 3" key="1">
    <citation type="journal article" date="2018" name="Int. J. Syst. Evol. Microbiol.">
        <title>Bifidobacterium callitrichidarum sp. nov. from the faeces of the emperor tamarin (Saguinus imperator).</title>
        <authorList>
            <person name="Modesto M."/>
            <person name="Michelini S."/>
            <person name="Sansosti M.C."/>
            <person name="De Filippo C."/>
            <person name="Cavalieri D."/>
            <person name="Qvirist L."/>
            <person name="Andlid T."/>
            <person name="Spiezio C."/>
            <person name="Sandri C."/>
            <person name="Pascarelli S."/>
            <person name="Sgorbati B."/>
            <person name="Mattarelli P."/>
        </authorList>
    </citation>
    <scope>NUCLEOTIDE SEQUENCE [LARGE SCALE GENOMIC DNA]</scope>
    <source>
        <strain evidence="2 3">TRI 5</strain>
    </source>
</reference>
<feature type="transmembrane region" description="Helical" evidence="1">
    <location>
        <begin position="42"/>
        <end position="64"/>
    </location>
</feature>
<gene>
    <name evidence="2" type="ORF">DF196_06470</name>
</gene>
<keyword evidence="1" id="KW-1133">Transmembrane helix</keyword>
<dbReference type="EMBL" id="QFFM01000012">
    <property type="protein sequence ID" value="PWG65575.1"/>
    <property type="molecule type" value="Genomic_DNA"/>
</dbReference>
<evidence type="ECO:0000256" key="1">
    <source>
        <dbReference type="SAM" id="Phobius"/>
    </source>
</evidence>
<accession>A0A2U2N8Q9</accession>
<feature type="transmembrane region" description="Helical" evidence="1">
    <location>
        <begin position="13"/>
        <end position="35"/>
    </location>
</feature>
<evidence type="ECO:0000313" key="2">
    <source>
        <dbReference type="EMBL" id="PWG65575.1"/>
    </source>
</evidence>
<sequence>MNDFVTWYAGLPAIGQIGLTIIVGAIVAGIVFAIVKKLVKRVVSAVVATILSFLLATVPGNLILQNAATQLENQIGSHLDTGGENR</sequence>
<name>A0A2U2N8Q9_9BIFI</name>